<comment type="caution">
    <text evidence="2">The sequence shown here is derived from an EMBL/GenBank/DDBJ whole genome shotgun (WGS) entry which is preliminary data.</text>
</comment>
<dbReference type="AlphaFoldDB" id="A0A7Z9DXF3"/>
<evidence type="ECO:0000256" key="1">
    <source>
        <dbReference type="SAM" id="MobiDB-lite"/>
    </source>
</evidence>
<evidence type="ECO:0000313" key="2">
    <source>
        <dbReference type="EMBL" id="VXD11096.1"/>
    </source>
</evidence>
<accession>A0A7Z9DXF3</accession>
<dbReference type="RefSeq" id="WP_083617335.1">
    <property type="nucleotide sequence ID" value="NZ_LR734832.1"/>
</dbReference>
<reference evidence="2" key="1">
    <citation type="submission" date="2019-10" db="EMBL/GenBank/DDBJ databases">
        <authorList>
            <consortium name="Genoscope - CEA"/>
            <person name="William W."/>
        </authorList>
    </citation>
    <scope>NUCLEOTIDE SEQUENCE [LARGE SCALE GENOMIC DNA]</scope>
    <source>
        <strain evidence="2">BBR_PRJEB10992</strain>
    </source>
</reference>
<name>A0A7Z9DXF3_9CYAN</name>
<feature type="region of interest" description="Disordered" evidence="1">
    <location>
        <begin position="74"/>
        <end position="96"/>
    </location>
</feature>
<dbReference type="Proteomes" id="UP000184550">
    <property type="component" value="Unassembled WGS sequence"/>
</dbReference>
<keyword evidence="3" id="KW-1185">Reference proteome</keyword>
<dbReference type="EMBL" id="CZCU02000046">
    <property type="protein sequence ID" value="VXD11096.1"/>
    <property type="molecule type" value="Genomic_DNA"/>
</dbReference>
<gene>
    <name evidence="2" type="ORF">PL8927_140003</name>
</gene>
<dbReference type="OrthoDB" id="532567at2"/>
<proteinExistence type="predicted"/>
<feature type="compositionally biased region" description="Basic and acidic residues" evidence="1">
    <location>
        <begin position="84"/>
        <end position="96"/>
    </location>
</feature>
<evidence type="ECO:0000313" key="3">
    <source>
        <dbReference type="Proteomes" id="UP000184550"/>
    </source>
</evidence>
<organism evidence="2 3">
    <name type="scientific">Planktothrix serta PCC 8927</name>
    <dbReference type="NCBI Taxonomy" id="671068"/>
    <lineage>
        <taxon>Bacteria</taxon>
        <taxon>Bacillati</taxon>
        <taxon>Cyanobacteriota</taxon>
        <taxon>Cyanophyceae</taxon>
        <taxon>Oscillatoriophycideae</taxon>
        <taxon>Oscillatoriales</taxon>
        <taxon>Microcoleaceae</taxon>
        <taxon>Planktothrix</taxon>
    </lineage>
</organism>
<sequence>MKKDKSEMEDDLRTEYDLKSLRVRRLGSGRKSFGGITVRLEPDVAEIFASADAVNEALRFLIRVIRDNQAVASTAEANPSLKQIDPDRDKPKNNFS</sequence>
<protein>
    <submittedName>
        <fullName evidence="2">Uncharacterized protein</fullName>
    </submittedName>
</protein>